<feature type="compositionally biased region" description="Low complexity" evidence="1">
    <location>
        <begin position="127"/>
        <end position="138"/>
    </location>
</feature>
<evidence type="ECO:0000313" key="3">
    <source>
        <dbReference type="Proteomes" id="UP000236327"/>
    </source>
</evidence>
<comment type="caution">
    <text evidence="2">The sequence shown here is derived from an EMBL/GenBank/DDBJ whole genome shotgun (WGS) entry which is preliminary data.</text>
</comment>
<evidence type="ECO:0000313" key="2">
    <source>
        <dbReference type="EMBL" id="PNU03944.1"/>
    </source>
</evidence>
<proteinExistence type="predicted"/>
<evidence type="ECO:0008006" key="4">
    <source>
        <dbReference type="Google" id="ProtNLM"/>
    </source>
</evidence>
<dbReference type="AlphaFoldDB" id="A0A2K2FYX2"/>
<organism evidence="2 3">
    <name type="scientific">Novosphingobium guangzhouense</name>
    <dbReference type="NCBI Taxonomy" id="1850347"/>
    <lineage>
        <taxon>Bacteria</taxon>
        <taxon>Pseudomonadati</taxon>
        <taxon>Pseudomonadota</taxon>
        <taxon>Alphaproteobacteria</taxon>
        <taxon>Sphingomonadales</taxon>
        <taxon>Sphingomonadaceae</taxon>
        <taxon>Novosphingobium</taxon>
    </lineage>
</organism>
<gene>
    <name evidence="2" type="ORF">A8V01_04800</name>
</gene>
<reference evidence="2 3" key="1">
    <citation type="submission" date="2016-05" db="EMBL/GenBank/DDBJ databases">
        <title>Complete genome sequence of Novosphingobium guangzhouense SA925(T).</title>
        <authorList>
            <person name="Sha S."/>
        </authorList>
    </citation>
    <scope>NUCLEOTIDE SEQUENCE [LARGE SCALE GENOMIC DNA]</scope>
    <source>
        <strain evidence="2 3">SA925</strain>
    </source>
</reference>
<dbReference type="EMBL" id="LYMM01000040">
    <property type="protein sequence ID" value="PNU03944.1"/>
    <property type="molecule type" value="Genomic_DNA"/>
</dbReference>
<dbReference type="RefSeq" id="WP_103096536.1">
    <property type="nucleotide sequence ID" value="NZ_LYMM01000040.1"/>
</dbReference>
<dbReference type="Proteomes" id="UP000236327">
    <property type="component" value="Unassembled WGS sequence"/>
</dbReference>
<evidence type="ECO:0000256" key="1">
    <source>
        <dbReference type="SAM" id="MobiDB-lite"/>
    </source>
</evidence>
<protein>
    <recommendedName>
        <fullName evidence="4">Helix-turn-helix domain-containing protein</fullName>
    </recommendedName>
</protein>
<dbReference type="OrthoDB" id="7510727at2"/>
<feature type="compositionally biased region" description="Polar residues" evidence="1">
    <location>
        <begin position="91"/>
        <end position="108"/>
    </location>
</feature>
<feature type="region of interest" description="Disordered" evidence="1">
    <location>
        <begin position="68"/>
        <end position="164"/>
    </location>
</feature>
<sequence>MSSEALAWAFRQDIKPSGLKFTLVAMCECANYRTGRIFASIAHLSEITGQDRKAIIANTAELEKRGYITDTGERTGRTNQVKVYSAGMGTVPQTEPSQKRNSSVSASKQYRKRDTEPSLEPSTPSIPNGIDAPPAGDAGADEVSEDRDLLGDPIAPPAAPPEIEPDHVVEAWNALAGRLGKPRVRALTPERRQRLKARIAGYTLDDFREVFGNIEASAFLRGDEIRGKRFLGCNFDWATQKSNFQKILEGNYNG</sequence>
<dbReference type="Pfam" id="PF13730">
    <property type="entry name" value="HTH_36"/>
    <property type="match status" value="1"/>
</dbReference>
<keyword evidence="3" id="KW-1185">Reference proteome</keyword>
<accession>A0A2K2FYX2</accession>
<name>A0A2K2FYX2_9SPHN</name>